<evidence type="ECO:0000256" key="5">
    <source>
        <dbReference type="ARBA" id="ARBA00022840"/>
    </source>
</evidence>
<evidence type="ECO:0000256" key="1">
    <source>
        <dbReference type="ARBA" id="ARBA00005380"/>
    </source>
</evidence>
<comment type="catalytic activity">
    <reaction evidence="6">
        <text>D-tagatofuranose 6-phosphate + ATP = D-tagatofuranose 1,6-bisphosphate + ADP + H(+)</text>
        <dbReference type="Rhea" id="RHEA:12420"/>
        <dbReference type="ChEBI" id="CHEBI:15378"/>
        <dbReference type="ChEBI" id="CHEBI:30616"/>
        <dbReference type="ChEBI" id="CHEBI:58694"/>
        <dbReference type="ChEBI" id="CHEBI:58695"/>
        <dbReference type="ChEBI" id="CHEBI:456216"/>
        <dbReference type="EC" id="2.7.1.144"/>
    </reaction>
</comment>
<comment type="caution">
    <text evidence="8">The sequence shown here is derived from an EMBL/GenBank/DDBJ whole genome shotgun (WGS) entry which is preliminary data.</text>
</comment>
<dbReference type="EC" id="2.7.1.144" evidence="6"/>
<accession>A0A9D1WX16</accession>
<dbReference type="GO" id="GO:0005988">
    <property type="term" value="P:lactose metabolic process"/>
    <property type="evidence" value="ECO:0007669"/>
    <property type="project" value="UniProtKB-KW"/>
</dbReference>
<dbReference type="CDD" id="cd01164">
    <property type="entry name" value="FruK_PfkB_like"/>
    <property type="match status" value="1"/>
</dbReference>
<evidence type="ECO:0000313" key="8">
    <source>
        <dbReference type="EMBL" id="HIX67625.1"/>
    </source>
</evidence>
<name>A0A9D1WX16_9FIRM</name>
<sequence>MIYTLTTNPAVDLNVISNSIQPGVVNRTFSPIYTANGKGINVSFVLKHFGVDSHILGFFGGFTGRYIVEESEKKGVHVIPVWVDDTTRINIFLNDGEKEFKFVNEGALVTRQQENEMLELIQNLEDMTYLTVNGSLSKGMDEEFYERLMKVCKQKKVKVILDISSNKLKELMRYQPYLIKPNDEEIQSIFGIAMRNETDIINVLHNLYEEGAQNILLTLGDRGSYFYNGRNIYFTSAQPVKLLSSACAGDSALAAFLSIWIFEQEKLEDALKLSAATGANVAESNAIGDLKKVEQYIKNIKVRKVE</sequence>
<organism evidence="8 9">
    <name type="scientific">Candidatus Anaerostipes excrementavium</name>
    <dbReference type="NCBI Taxonomy" id="2838463"/>
    <lineage>
        <taxon>Bacteria</taxon>
        <taxon>Bacillati</taxon>
        <taxon>Bacillota</taxon>
        <taxon>Clostridia</taxon>
        <taxon>Lachnospirales</taxon>
        <taxon>Lachnospiraceae</taxon>
        <taxon>Anaerostipes</taxon>
    </lineage>
</organism>
<keyword evidence="6" id="KW-0423">Lactose metabolism</keyword>
<evidence type="ECO:0000256" key="2">
    <source>
        <dbReference type="ARBA" id="ARBA00022679"/>
    </source>
</evidence>
<keyword evidence="5 6" id="KW-0067">ATP-binding</keyword>
<dbReference type="AlphaFoldDB" id="A0A9D1WX16"/>
<comment type="similarity">
    <text evidence="1">Belongs to the carbohydrate kinase pfkB family.</text>
</comment>
<dbReference type="GO" id="GO:0005524">
    <property type="term" value="F:ATP binding"/>
    <property type="evidence" value="ECO:0007669"/>
    <property type="project" value="UniProtKB-KW"/>
</dbReference>
<evidence type="ECO:0000313" key="9">
    <source>
        <dbReference type="Proteomes" id="UP000886721"/>
    </source>
</evidence>
<keyword evidence="3 6" id="KW-0547">Nucleotide-binding</keyword>
<dbReference type="GO" id="GO:0009024">
    <property type="term" value="F:tagatose-6-phosphate kinase activity"/>
    <property type="evidence" value="ECO:0007669"/>
    <property type="project" value="UniProtKB-EC"/>
</dbReference>
<reference evidence="8" key="2">
    <citation type="submission" date="2021-04" db="EMBL/GenBank/DDBJ databases">
        <authorList>
            <person name="Gilroy R."/>
        </authorList>
    </citation>
    <scope>NUCLEOTIDE SEQUENCE</scope>
    <source>
        <strain evidence="8">CHK191-13928</strain>
    </source>
</reference>
<evidence type="ECO:0000256" key="3">
    <source>
        <dbReference type="ARBA" id="ARBA00022741"/>
    </source>
</evidence>
<dbReference type="PANTHER" id="PTHR46566">
    <property type="entry name" value="1-PHOSPHOFRUCTOKINASE-RELATED"/>
    <property type="match status" value="1"/>
</dbReference>
<evidence type="ECO:0000256" key="4">
    <source>
        <dbReference type="ARBA" id="ARBA00022777"/>
    </source>
</evidence>
<dbReference type="InterPro" id="IPR011611">
    <property type="entry name" value="PfkB_dom"/>
</dbReference>
<comment type="pathway">
    <text evidence="6">Carbohydrate metabolism; D-tagatose 6-phosphate degradation; D-glyceraldehyde 3-phosphate and glycerone phosphate from D-tagatose 6-phosphate: step 1/2.</text>
</comment>
<dbReference type="InterPro" id="IPR029056">
    <property type="entry name" value="Ribokinase-like"/>
</dbReference>
<dbReference type="PANTHER" id="PTHR46566:SF1">
    <property type="entry name" value="1-PHOSPHOFRUCTOKINASE"/>
    <property type="match status" value="1"/>
</dbReference>
<evidence type="ECO:0000259" key="7">
    <source>
        <dbReference type="Pfam" id="PF00294"/>
    </source>
</evidence>
<dbReference type="Pfam" id="PF00294">
    <property type="entry name" value="PfkB"/>
    <property type="match status" value="1"/>
</dbReference>
<dbReference type="PIRSF" id="PIRSF000535">
    <property type="entry name" value="1PFK/6PFK/LacC"/>
    <property type="match status" value="1"/>
</dbReference>
<dbReference type="GO" id="GO:0008443">
    <property type="term" value="F:phosphofructokinase activity"/>
    <property type="evidence" value="ECO:0007669"/>
    <property type="project" value="TreeGrafter"/>
</dbReference>
<dbReference type="InterPro" id="IPR017583">
    <property type="entry name" value="Tagatose/fructose_Pkinase"/>
</dbReference>
<feature type="domain" description="Carbohydrate kinase PfkB" evidence="7">
    <location>
        <begin position="11"/>
        <end position="284"/>
    </location>
</feature>
<dbReference type="Proteomes" id="UP000886721">
    <property type="component" value="Unassembled WGS sequence"/>
</dbReference>
<comment type="similarity">
    <text evidence="6">Belongs to the carbohydrate kinase PfkB family. LacC subfamily.</text>
</comment>
<dbReference type="GO" id="GO:0005829">
    <property type="term" value="C:cytosol"/>
    <property type="evidence" value="ECO:0007669"/>
    <property type="project" value="TreeGrafter"/>
</dbReference>
<reference evidence="8" key="1">
    <citation type="journal article" date="2021" name="PeerJ">
        <title>Extensive microbial diversity within the chicken gut microbiome revealed by metagenomics and culture.</title>
        <authorList>
            <person name="Gilroy R."/>
            <person name="Ravi A."/>
            <person name="Getino M."/>
            <person name="Pursley I."/>
            <person name="Horton D.L."/>
            <person name="Alikhan N.F."/>
            <person name="Baker D."/>
            <person name="Gharbi K."/>
            <person name="Hall N."/>
            <person name="Watson M."/>
            <person name="Adriaenssens E.M."/>
            <person name="Foster-Nyarko E."/>
            <person name="Jarju S."/>
            <person name="Secka A."/>
            <person name="Antonio M."/>
            <person name="Oren A."/>
            <person name="Chaudhuri R.R."/>
            <person name="La Ragione R."/>
            <person name="Hildebrand F."/>
            <person name="Pallen M.J."/>
        </authorList>
    </citation>
    <scope>NUCLEOTIDE SEQUENCE</scope>
    <source>
        <strain evidence="8">CHK191-13928</strain>
    </source>
</reference>
<keyword evidence="2 6" id="KW-0808">Transferase</keyword>
<dbReference type="Gene3D" id="3.40.1190.20">
    <property type="match status" value="1"/>
</dbReference>
<proteinExistence type="inferred from homology"/>
<dbReference type="EMBL" id="DXEM01000016">
    <property type="protein sequence ID" value="HIX67625.1"/>
    <property type="molecule type" value="Genomic_DNA"/>
</dbReference>
<keyword evidence="4" id="KW-0418">Kinase</keyword>
<dbReference type="SUPFAM" id="SSF53613">
    <property type="entry name" value="Ribokinase-like"/>
    <property type="match status" value="1"/>
</dbReference>
<dbReference type="NCBIfam" id="TIGR03168">
    <property type="entry name" value="1-PFK"/>
    <property type="match status" value="1"/>
</dbReference>
<evidence type="ECO:0000256" key="6">
    <source>
        <dbReference type="PIRNR" id="PIRNR000535"/>
    </source>
</evidence>
<protein>
    <recommendedName>
        <fullName evidence="6">Tagatose-6-phosphate kinase</fullName>
        <ecNumber evidence="6">2.7.1.144</ecNumber>
    </recommendedName>
</protein>
<gene>
    <name evidence="8" type="ORF">H9735_05785</name>
</gene>